<evidence type="ECO:0000256" key="7">
    <source>
        <dbReference type="SAM" id="Phobius"/>
    </source>
</evidence>
<reference evidence="8 9" key="1">
    <citation type="journal article" date="2012" name="Genome Biol.">
        <title>Genome and low-iron response of an oceanic diatom adapted to chronic iron limitation.</title>
        <authorList>
            <person name="Lommer M."/>
            <person name="Specht M."/>
            <person name="Roy A.S."/>
            <person name="Kraemer L."/>
            <person name="Andreson R."/>
            <person name="Gutowska M.A."/>
            <person name="Wolf J."/>
            <person name="Bergner S.V."/>
            <person name="Schilhabel M.B."/>
            <person name="Klostermeier U.C."/>
            <person name="Beiko R.G."/>
            <person name="Rosenstiel P."/>
            <person name="Hippler M."/>
            <person name="Laroche J."/>
        </authorList>
    </citation>
    <scope>NUCLEOTIDE SEQUENCE [LARGE SCALE GENOMIC DNA]</scope>
    <source>
        <strain evidence="8 9">CCMP1005</strain>
    </source>
</reference>
<accession>K0R8G4</accession>
<keyword evidence="3" id="KW-0813">Transport</keyword>
<feature type="non-terminal residue" evidence="8">
    <location>
        <position position="432"/>
    </location>
</feature>
<proteinExistence type="inferred from homology"/>
<feature type="transmembrane region" description="Helical" evidence="7">
    <location>
        <begin position="172"/>
        <end position="199"/>
    </location>
</feature>
<feature type="transmembrane region" description="Helical" evidence="7">
    <location>
        <begin position="211"/>
        <end position="231"/>
    </location>
</feature>
<evidence type="ECO:0000256" key="2">
    <source>
        <dbReference type="ARBA" id="ARBA00007863"/>
    </source>
</evidence>
<comment type="similarity">
    <text evidence="2">Belongs to the SLC35F solute transporter family.</text>
</comment>
<dbReference type="EMBL" id="AGNL01044438">
    <property type="protein sequence ID" value="EJK49783.1"/>
    <property type="molecule type" value="Genomic_DNA"/>
</dbReference>
<gene>
    <name evidence="8" type="ORF">THAOC_31305</name>
</gene>
<keyword evidence="9" id="KW-1185">Reference proteome</keyword>
<evidence type="ECO:0000256" key="4">
    <source>
        <dbReference type="ARBA" id="ARBA00022692"/>
    </source>
</evidence>
<dbReference type="PANTHER" id="PTHR14233:SF4">
    <property type="entry name" value="SOLUTE CARRIER FAMILY 35 MEMBER F2"/>
    <property type="match status" value="1"/>
</dbReference>
<evidence type="ECO:0000256" key="6">
    <source>
        <dbReference type="ARBA" id="ARBA00023136"/>
    </source>
</evidence>
<dbReference type="AlphaFoldDB" id="K0R8G4"/>
<organism evidence="8 9">
    <name type="scientific">Thalassiosira oceanica</name>
    <name type="common">Marine diatom</name>
    <dbReference type="NCBI Taxonomy" id="159749"/>
    <lineage>
        <taxon>Eukaryota</taxon>
        <taxon>Sar</taxon>
        <taxon>Stramenopiles</taxon>
        <taxon>Ochrophyta</taxon>
        <taxon>Bacillariophyta</taxon>
        <taxon>Coscinodiscophyceae</taxon>
        <taxon>Thalassiosirophycidae</taxon>
        <taxon>Thalassiosirales</taxon>
        <taxon>Thalassiosiraceae</taxon>
        <taxon>Thalassiosira</taxon>
    </lineage>
</organism>
<protein>
    <submittedName>
        <fullName evidence="8">Uncharacterized protein</fullName>
    </submittedName>
</protein>
<dbReference type="PANTHER" id="PTHR14233">
    <property type="entry name" value="DUF914-RELATED"/>
    <property type="match status" value="1"/>
</dbReference>
<evidence type="ECO:0000256" key="1">
    <source>
        <dbReference type="ARBA" id="ARBA00004141"/>
    </source>
</evidence>
<dbReference type="eggNOG" id="KOG2766">
    <property type="taxonomic scope" value="Eukaryota"/>
</dbReference>
<dbReference type="GO" id="GO:0016020">
    <property type="term" value="C:membrane"/>
    <property type="evidence" value="ECO:0007669"/>
    <property type="project" value="UniProtKB-SubCell"/>
</dbReference>
<evidence type="ECO:0000256" key="5">
    <source>
        <dbReference type="ARBA" id="ARBA00022989"/>
    </source>
</evidence>
<evidence type="ECO:0000313" key="9">
    <source>
        <dbReference type="Proteomes" id="UP000266841"/>
    </source>
</evidence>
<dbReference type="InterPro" id="IPR052221">
    <property type="entry name" value="SLC35F_Transporter"/>
</dbReference>
<evidence type="ECO:0000313" key="8">
    <source>
        <dbReference type="EMBL" id="EJK49783.1"/>
    </source>
</evidence>
<sequence>MPSEGRAACLWCDIVGGIVRAKTECKGEGGRGGKEKRRSSAMIKHDTGFAASDENSRLLMHVDIADGSRHDGHYGGRERSSSSAHSDEAGSATRAIVYGQVIALVLVVSNAASSALQRAEIKLPSAELGLVYILLSTKLISLRRRRRRAPNHDQKSTGVAQFLGLQFLHAPWWSYLLIAFLGRGVVGIALCLTGAFLWLRDETRDSRQQGGGMSVGSVLVGDILACGAAFLYGLNDVVAEYYVKSCDPEEYLGMLGLFGSLLSFGLQVPMMEVDQLHLMISKANVVPWDEFIAAILLLACFVGFLYCFYNLVLGFLSEFEATILNLSLQTCPLLAVMAQKILMGGDGVKSISQSSFFVSLGFVFTGMCLYESQEGETEEQGQRTMMQRLFLFLGVLMCSAAPGRGAGDLPLDGGEDGWSSAWRVQVDGVMGG</sequence>
<dbReference type="Proteomes" id="UP000266841">
    <property type="component" value="Unassembled WGS sequence"/>
</dbReference>
<evidence type="ECO:0000256" key="3">
    <source>
        <dbReference type="ARBA" id="ARBA00022448"/>
    </source>
</evidence>
<feature type="transmembrane region" description="Helical" evidence="7">
    <location>
        <begin position="291"/>
        <end position="316"/>
    </location>
</feature>
<keyword evidence="5 7" id="KW-1133">Transmembrane helix</keyword>
<keyword evidence="6 7" id="KW-0472">Membrane</keyword>
<keyword evidence="4 7" id="KW-0812">Transmembrane</keyword>
<feature type="transmembrane region" description="Helical" evidence="7">
    <location>
        <begin position="389"/>
        <end position="407"/>
    </location>
</feature>
<dbReference type="OrthoDB" id="44433at2759"/>
<comment type="caution">
    <text evidence="8">The sequence shown here is derived from an EMBL/GenBank/DDBJ whole genome shotgun (WGS) entry which is preliminary data.</text>
</comment>
<dbReference type="InterPro" id="IPR009262">
    <property type="entry name" value="SLC35_F1/F2/F6"/>
</dbReference>
<dbReference type="Pfam" id="PF06027">
    <property type="entry name" value="SLC35F"/>
    <property type="match status" value="1"/>
</dbReference>
<name>K0R8G4_THAOC</name>
<comment type="subcellular location">
    <subcellularLocation>
        <location evidence="1">Membrane</location>
        <topology evidence="1">Multi-pass membrane protein</topology>
    </subcellularLocation>
</comment>
<dbReference type="GO" id="GO:0022857">
    <property type="term" value="F:transmembrane transporter activity"/>
    <property type="evidence" value="ECO:0007669"/>
    <property type="project" value="InterPro"/>
</dbReference>